<dbReference type="InterPro" id="IPR023058">
    <property type="entry name" value="PPIase_PpiC_CS"/>
</dbReference>
<dbReference type="GO" id="GO:0003755">
    <property type="term" value="F:peptidyl-prolyl cis-trans isomerase activity"/>
    <property type="evidence" value="ECO:0007669"/>
    <property type="project" value="UniProtKB-KW"/>
</dbReference>
<dbReference type="InterPro" id="IPR000297">
    <property type="entry name" value="PPIase_PpiC"/>
</dbReference>
<dbReference type="STRING" id="391625.PPSIR1_40185"/>
<keyword evidence="1" id="KW-0697">Rotamase</keyword>
<dbReference type="AlphaFoldDB" id="A6FYG7"/>
<dbReference type="PANTHER" id="PTHR47245">
    <property type="entry name" value="PEPTIDYLPROLYL ISOMERASE"/>
    <property type="match status" value="1"/>
</dbReference>
<dbReference type="PROSITE" id="PS50198">
    <property type="entry name" value="PPIC_PPIASE_2"/>
    <property type="match status" value="1"/>
</dbReference>
<dbReference type="EMBL" id="ABCS01000004">
    <property type="protein sequence ID" value="EDM81239.1"/>
    <property type="molecule type" value="Genomic_DNA"/>
</dbReference>
<evidence type="ECO:0000259" key="3">
    <source>
        <dbReference type="PROSITE" id="PS50198"/>
    </source>
</evidence>
<gene>
    <name evidence="4" type="ORF">PPSIR1_40185</name>
</gene>
<feature type="compositionally biased region" description="Low complexity" evidence="2">
    <location>
        <begin position="409"/>
        <end position="441"/>
    </location>
</feature>
<evidence type="ECO:0000256" key="1">
    <source>
        <dbReference type="PROSITE-ProRule" id="PRU00278"/>
    </source>
</evidence>
<dbReference type="SUPFAM" id="SSF109998">
    <property type="entry name" value="Triger factor/SurA peptide-binding domain-like"/>
    <property type="match status" value="1"/>
</dbReference>
<evidence type="ECO:0000313" key="4">
    <source>
        <dbReference type="EMBL" id="EDM81239.1"/>
    </source>
</evidence>
<name>A6FYG7_9BACT</name>
<evidence type="ECO:0000256" key="2">
    <source>
        <dbReference type="SAM" id="MobiDB-lite"/>
    </source>
</evidence>
<sequence length="441" mass="48220">MFMSLSACTKAPQPKKADGTEVTQAEEGGDSAAAGNSELPAIPDPVAKVNDVVITGELFHSIYDLKLQKYADRNRDIPKTADRRYRKSIVDRLIYQEILRQEAKKRSIAYDKAELQQREDAQKRGIKDWEKHLRRRGESEESLRQLYVAELLERAVLEADGKLAVTDEEIAGEYEKVKPNYTKDKERVRARHILIRVGPEQKPAPGEPVPEPTEAQKKEWEEAALKKAEEIYAKASAEGADFAQLAIELSEGPSARKGGDLGIFAADRMVEEFSDAAFTLEPGEVSKPVKTKFGFHIIKVEGKYAPGELPIEALEDQLRERLSARKLHQGRRDLKESLLESYAVENHMEKALGPDPRAERRKKAQKQQRQGHPPGARPNGPAPRGGPHGADPHGHGGPPPGDEAPPPAGDKAPPAEGAKADGGAAPAPAAPKGEAPATPPK</sequence>
<accession>A6FYG7</accession>
<dbReference type="Pfam" id="PF13624">
    <property type="entry name" value="SurA_N_3"/>
    <property type="match status" value="1"/>
</dbReference>
<dbReference type="Gene3D" id="1.10.4030.10">
    <property type="entry name" value="Porin chaperone SurA, peptide-binding domain"/>
    <property type="match status" value="1"/>
</dbReference>
<feature type="compositionally biased region" description="Basic and acidic residues" evidence="2">
    <location>
        <begin position="346"/>
        <end position="358"/>
    </location>
</feature>
<feature type="region of interest" description="Disordered" evidence="2">
    <location>
        <begin position="345"/>
        <end position="441"/>
    </location>
</feature>
<feature type="compositionally biased region" description="Pro residues" evidence="2">
    <location>
        <begin position="397"/>
        <end position="408"/>
    </location>
</feature>
<proteinExistence type="predicted"/>
<dbReference type="InterPro" id="IPR027304">
    <property type="entry name" value="Trigger_fact/SurA_dom_sf"/>
</dbReference>
<organism evidence="4 5">
    <name type="scientific">Plesiocystis pacifica SIR-1</name>
    <dbReference type="NCBI Taxonomy" id="391625"/>
    <lineage>
        <taxon>Bacteria</taxon>
        <taxon>Pseudomonadati</taxon>
        <taxon>Myxococcota</taxon>
        <taxon>Polyangia</taxon>
        <taxon>Nannocystales</taxon>
        <taxon>Nannocystaceae</taxon>
        <taxon>Plesiocystis</taxon>
    </lineage>
</organism>
<keyword evidence="5" id="KW-1185">Reference proteome</keyword>
<protein>
    <submittedName>
        <fullName evidence="4">PpiC-type peptidyl-prolyl cis-trans isomerase</fullName>
    </submittedName>
</protein>
<dbReference type="Pfam" id="PF13616">
    <property type="entry name" value="Rotamase_3"/>
    <property type="match status" value="1"/>
</dbReference>
<dbReference type="Gene3D" id="3.10.50.40">
    <property type="match status" value="1"/>
</dbReference>
<dbReference type="InterPro" id="IPR046357">
    <property type="entry name" value="PPIase_dom_sf"/>
</dbReference>
<dbReference type="InterPro" id="IPR050245">
    <property type="entry name" value="PrsA_foldase"/>
</dbReference>
<keyword evidence="1 4" id="KW-0413">Isomerase</keyword>
<dbReference type="eggNOG" id="COG0760">
    <property type="taxonomic scope" value="Bacteria"/>
</dbReference>
<dbReference type="PROSITE" id="PS01096">
    <property type="entry name" value="PPIC_PPIASE_1"/>
    <property type="match status" value="1"/>
</dbReference>
<feature type="domain" description="PpiC" evidence="3">
    <location>
        <begin position="185"/>
        <end position="302"/>
    </location>
</feature>
<feature type="compositionally biased region" description="Low complexity" evidence="2">
    <location>
        <begin position="367"/>
        <end position="379"/>
    </location>
</feature>
<evidence type="ECO:0000313" key="5">
    <source>
        <dbReference type="Proteomes" id="UP000005801"/>
    </source>
</evidence>
<dbReference type="Proteomes" id="UP000005801">
    <property type="component" value="Unassembled WGS sequence"/>
</dbReference>
<comment type="caution">
    <text evidence="4">The sequence shown here is derived from an EMBL/GenBank/DDBJ whole genome shotgun (WGS) entry which is preliminary data.</text>
</comment>
<feature type="region of interest" description="Disordered" evidence="2">
    <location>
        <begin position="1"/>
        <end position="41"/>
    </location>
</feature>
<dbReference type="SUPFAM" id="SSF54534">
    <property type="entry name" value="FKBP-like"/>
    <property type="match status" value="1"/>
</dbReference>
<dbReference type="PANTHER" id="PTHR47245:SF2">
    <property type="entry name" value="PEPTIDYL-PROLYL CIS-TRANS ISOMERASE HP_0175-RELATED"/>
    <property type="match status" value="1"/>
</dbReference>
<reference evidence="4 5" key="1">
    <citation type="submission" date="2007-06" db="EMBL/GenBank/DDBJ databases">
        <authorList>
            <person name="Shimkets L."/>
            <person name="Ferriera S."/>
            <person name="Johnson J."/>
            <person name="Kravitz S."/>
            <person name="Beeson K."/>
            <person name="Sutton G."/>
            <person name="Rogers Y.-H."/>
            <person name="Friedman R."/>
            <person name="Frazier M."/>
            <person name="Venter J.C."/>
        </authorList>
    </citation>
    <scope>NUCLEOTIDE SEQUENCE [LARGE SCALE GENOMIC DNA]</scope>
    <source>
        <strain evidence="4 5">SIR-1</strain>
    </source>
</reference>